<organism evidence="2 3">
    <name type="scientific">Fructilactobacillus sanfranciscensis</name>
    <name type="common">Lactobacillus sanfranciscensis</name>
    <dbReference type="NCBI Taxonomy" id="1625"/>
    <lineage>
        <taxon>Bacteria</taxon>
        <taxon>Bacillati</taxon>
        <taxon>Bacillota</taxon>
        <taxon>Bacilli</taxon>
        <taxon>Lactobacillales</taxon>
        <taxon>Lactobacillaceae</taxon>
        <taxon>Fructilactobacillus</taxon>
    </lineage>
</organism>
<dbReference type="AlphaFoldDB" id="A0A5C4TJG4"/>
<dbReference type="Pfam" id="PF07907">
    <property type="entry name" value="YibE_F"/>
    <property type="match status" value="1"/>
</dbReference>
<dbReference type="PANTHER" id="PTHR41771:SF1">
    <property type="entry name" value="MEMBRANE PROTEIN"/>
    <property type="match status" value="1"/>
</dbReference>
<gene>
    <name evidence="2" type="ORF">DID87_03335</name>
</gene>
<feature type="transmembrane region" description="Helical" evidence="1">
    <location>
        <begin position="180"/>
        <end position="202"/>
    </location>
</feature>
<dbReference type="Proteomes" id="UP000313312">
    <property type="component" value="Unassembled WGS sequence"/>
</dbReference>
<accession>A0A5C4TJG4</accession>
<feature type="transmembrane region" description="Helical" evidence="1">
    <location>
        <begin position="133"/>
        <end position="150"/>
    </location>
</feature>
<evidence type="ECO:0000313" key="2">
    <source>
        <dbReference type="EMBL" id="TNK90586.1"/>
    </source>
</evidence>
<evidence type="ECO:0008006" key="4">
    <source>
        <dbReference type="Google" id="ProtNLM"/>
    </source>
</evidence>
<keyword evidence="1" id="KW-1133">Transmembrane helix</keyword>
<sequence length="376" mass="41608">MGDVILTRIKPKVQIKWLTILIILIVGVVAILFTHYDAPLYQQTVAQVEQVHNYGKANTTDEFQNRGYQENQKLTLKILNGKDAGKTVKAQNQFSGSTATDQEYHPGQQIFVHLGSQKLKASSIMITGFKRDTTVIFLIWLTITFLLIILKFRGSMALLSLVVNALLFMVAIELDVHTKFNPFILFAILSIIFTMVTALLIFGKSKETVVAIAATILGTFSAILIAYLVLSVTHQRGMKFEMMDYVTQQRLPLFFAGSMIGSLGAIMDLSADITSSLFAVNREEPTLTFWQLFEDARKIGRSIMGPLINVLFLIFVAGTFPMMVLFLKNGNSWGYSYSMIMSLGIVQSLISGIGIALTVPITGLIAGAICKTKVIK</sequence>
<dbReference type="EMBL" id="QFCR01000007">
    <property type="protein sequence ID" value="TNK90586.1"/>
    <property type="molecule type" value="Genomic_DNA"/>
</dbReference>
<feature type="transmembrane region" description="Helical" evidence="1">
    <location>
        <begin position="250"/>
        <end position="269"/>
    </location>
</feature>
<dbReference type="InterPro" id="IPR012507">
    <property type="entry name" value="YibE_F"/>
</dbReference>
<protein>
    <recommendedName>
        <fullName evidence="4">YibE/F family protein</fullName>
    </recommendedName>
</protein>
<keyword evidence="1" id="KW-0812">Transmembrane</keyword>
<feature type="transmembrane region" description="Helical" evidence="1">
    <location>
        <begin position="209"/>
        <end position="230"/>
    </location>
</feature>
<evidence type="ECO:0000256" key="1">
    <source>
        <dbReference type="SAM" id="Phobius"/>
    </source>
</evidence>
<evidence type="ECO:0000313" key="3">
    <source>
        <dbReference type="Proteomes" id="UP000313312"/>
    </source>
</evidence>
<dbReference type="PANTHER" id="PTHR41771">
    <property type="entry name" value="MEMBRANE PROTEIN-RELATED"/>
    <property type="match status" value="1"/>
</dbReference>
<feature type="transmembrane region" description="Helical" evidence="1">
    <location>
        <begin position="17"/>
        <end position="36"/>
    </location>
</feature>
<reference evidence="2 3" key="1">
    <citation type="submission" date="2018-05" db="EMBL/GenBank/DDBJ databases">
        <title>Lactobacillus sanfranciscensis Ah4 draft denome sequence.</title>
        <authorList>
            <person name="Zhang G."/>
        </authorList>
    </citation>
    <scope>NUCLEOTIDE SEQUENCE [LARGE SCALE GENOMIC DNA]</scope>
    <source>
        <strain evidence="2 3">Ah4</strain>
    </source>
</reference>
<comment type="caution">
    <text evidence="2">The sequence shown here is derived from an EMBL/GenBank/DDBJ whole genome shotgun (WGS) entry which is preliminary data.</text>
</comment>
<feature type="transmembrane region" description="Helical" evidence="1">
    <location>
        <begin position="339"/>
        <end position="370"/>
    </location>
</feature>
<name>A0A5C4TJG4_FRUSA</name>
<keyword evidence="1" id="KW-0472">Membrane</keyword>
<feature type="transmembrane region" description="Helical" evidence="1">
    <location>
        <begin position="307"/>
        <end position="327"/>
    </location>
</feature>
<feature type="transmembrane region" description="Helical" evidence="1">
    <location>
        <begin position="157"/>
        <end position="174"/>
    </location>
</feature>
<proteinExistence type="predicted"/>